<name>A0A4Y7QNJ2_9AGAM</name>
<dbReference type="EMBL" id="ML170157">
    <property type="protein sequence ID" value="TDL28439.1"/>
    <property type="molecule type" value="Genomic_DNA"/>
</dbReference>
<dbReference type="OrthoDB" id="72441at2759"/>
<dbReference type="InterPro" id="IPR010482">
    <property type="entry name" value="TECPR1-like_DysF"/>
</dbReference>
<organism evidence="3 4">
    <name type="scientific">Rickenella mellea</name>
    <dbReference type="NCBI Taxonomy" id="50990"/>
    <lineage>
        <taxon>Eukaryota</taxon>
        <taxon>Fungi</taxon>
        <taxon>Dikarya</taxon>
        <taxon>Basidiomycota</taxon>
        <taxon>Agaricomycotina</taxon>
        <taxon>Agaricomycetes</taxon>
        <taxon>Hymenochaetales</taxon>
        <taxon>Rickenellaceae</taxon>
        <taxon>Rickenella</taxon>
    </lineage>
</organism>
<evidence type="ECO:0000259" key="2">
    <source>
        <dbReference type="Pfam" id="PF06398"/>
    </source>
</evidence>
<protein>
    <recommendedName>
        <fullName evidence="2">TECPR1-like DysF domain-containing protein</fullName>
    </recommendedName>
</protein>
<dbReference type="Proteomes" id="UP000294933">
    <property type="component" value="Unassembled WGS sequence"/>
</dbReference>
<feature type="region of interest" description="Disordered" evidence="1">
    <location>
        <begin position="136"/>
        <end position="162"/>
    </location>
</feature>
<dbReference type="GO" id="GO:0005778">
    <property type="term" value="C:peroxisomal membrane"/>
    <property type="evidence" value="ECO:0007669"/>
    <property type="project" value="UniProtKB-ARBA"/>
</dbReference>
<evidence type="ECO:0000313" key="3">
    <source>
        <dbReference type="EMBL" id="TDL28439.1"/>
    </source>
</evidence>
<proteinExistence type="predicted"/>
<dbReference type="GO" id="GO:0007031">
    <property type="term" value="P:peroxisome organization"/>
    <property type="evidence" value="ECO:0007669"/>
    <property type="project" value="UniProtKB-ARBA"/>
</dbReference>
<dbReference type="STRING" id="50990.A0A4Y7QNJ2"/>
<reference evidence="3 4" key="1">
    <citation type="submission" date="2018-06" db="EMBL/GenBank/DDBJ databases">
        <title>A transcriptomic atlas of mushroom development highlights an independent origin of complex multicellularity.</title>
        <authorList>
            <consortium name="DOE Joint Genome Institute"/>
            <person name="Krizsan K."/>
            <person name="Almasi E."/>
            <person name="Merenyi Z."/>
            <person name="Sahu N."/>
            <person name="Viragh M."/>
            <person name="Koszo T."/>
            <person name="Mondo S."/>
            <person name="Kiss B."/>
            <person name="Balint B."/>
            <person name="Kues U."/>
            <person name="Barry K."/>
            <person name="Hegedus J.C."/>
            <person name="Henrissat B."/>
            <person name="Johnson J."/>
            <person name="Lipzen A."/>
            <person name="Ohm R."/>
            <person name="Nagy I."/>
            <person name="Pangilinan J."/>
            <person name="Yan J."/>
            <person name="Xiong Y."/>
            <person name="Grigoriev I.V."/>
            <person name="Hibbett D.S."/>
            <person name="Nagy L.G."/>
        </authorList>
    </citation>
    <scope>NUCLEOTIDE SEQUENCE [LARGE SCALE GENOMIC DNA]</scope>
    <source>
        <strain evidence="3 4">SZMC22713</strain>
    </source>
</reference>
<keyword evidence="4" id="KW-1185">Reference proteome</keyword>
<feature type="region of interest" description="Disordered" evidence="1">
    <location>
        <begin position="1"/>
        <end position="24"/>
    </location>
</feature>
<feature type="domain" description="TECPR1-like DysF" evidence="2">
    <location>
        <begin position="102"/>
        <end position="225"/>
    </location>
</feature>
<dbReference type="Pfam" id="PF06398">
    <property type="entry name" value="Pex24p"/>
    <property type="match status" value="1"/>
</dbReference>
<evidence type="ECO:0000313" key="4">
    <source>
        <dbReference type="Proteomes" id="UP000294933"/>
    </source>
</evidence>
<gene>
    <name evidence="3" type="ORF">BD410DRAFT_780942</name>
</gene>
<evidence type="ECO:0000256" key="1">
    <source>
        <dbReference type="SAM" id="MobiDB-lite"/>
    </source>
</evidence>
<accession>A0A4Y7QNJ2</accession>
<sequence>MSSPATFHSPPECMHSGSPEDSQVAKQAVEFKKRAAHKHFFWFSNPKIPTSRQHSNSERWNHGIDERAEEPSTINTGRDGIPVDIVESGIADASDAEDTYRWAILYENQRGITMFSMPHYSRQSLLPIDPPPFTIPMTPPSTSDANRTKRTNSKAEQPSVSLEDYPLPDGKWRWLSKTWMIDMQGDGAVQHDGFEYNWIFRSKNWRPTVGHLSAGGFVRRRRWVRLMVKPGMAASARGDGAHQAGNESPAESSADAISIRSRECRDVWRGDDGDWQRCHHLMRMLERDGRKLEVWKGWLGVGQIGGTDKGKRRQWTEDAEPLPSEVLNALESGKEFKMPGSSFRPNKEHVATVLRSNGTELLGLFVYPASRLEFVKLVADGGLQESLRAEGGGGGARKLYQ</sequence>
<dbReference type="VEuPathDB" id="FungiDB:BD410DRAFT_780942"/>
<feature type="region of interest" description="Disordered" evidence="1">
    <location>
        <begin position="235"/>
        <end position="256"/>
    </location>
</feature>
<dbReference type="AlphaFoldDB" id="A0A4Y7QNJ2"/>